<dbReference type="GeneID" id="114646132"/>
<reference evidence="7" key="3">
    <citation type="submission" date="2025-09" db="UniProtKB">
        <authorList>
            <consortium name="Ensembl"/>
        </authorList>
    </citation>
    <scope>IDENTIFICATION</scope>
</reference>
<dbReference type="RefSeq" id="XP_028649970.1">
    <property type="nucleotide sequence ID" value="XM_028794137.2"/>
</dbReference>
<keyword evidence="3 6" id="KW-0812">Transmembrane</keyword>
<reference evidence="7" key="2">
    <citation type="submission" date="2025-08" db="UniProtKB">
        <authorList>
            <consortium name="Ensembl"/>
        </authorList>
    </citation>
    <scope>IDENTIFICATION</scope>
</reference>
<dbReference type="GeneTree" id="ENSGT01010000223409"/>
<dbReference type="OrthoDB" id="8951938at2759"/>
<name>A0A8C4T0Q2_ERPCA</name>
<sequence>MSLSYVKTSEQVTITVKPTSTENACPLICQLCYSLCCSSFCHVSKAFEKIISGNLSTFGAIQIMVGMVNIAFGLILRNQTPWLDTPHWAGSVFIVVGCFCFLADKFHSPCMVLLCLIKNIICTGCAVANIVLLSIELPRKPYFYCTTKDEYSRWPYRKFDNYTFEVCQNLYHSLNDSLLGIKILYIAFGTLHLCITISIVVLTIKALCIYRSCNKPTLDDEDEVITPLPNVKGN</sequence>
<evidence type="ECO:0000313" key="7">
    <source>
        <dbReference type="Ensembl" id="ENSECRP00000024119.1"/>
    </source>
</evidence>
<proteinExistence type="inferred from homology"/>
<keyword evidence="8" id="KW-1185">Reference proteome</keyword>
<dbReference type="Ensembl" id="ENSECRT00000024652.1">
    <property type="protein sequence ID" value="ENSECRP00000024119.1"/>
    <property type="gene ID" value="ENSECRG00000016341.1"/>
</dbReference>
<feature type="transmembrane region" description="Helical" evidence="6">
    <location>
        <begin position="111"/>
        <end position="135"/>
    </location>
</feature>
<feature type="transmembrane region" description="Helical" evidence="6">
    <location>
        <begin position="183"/>
        <end position="204"/>
    </location>
</feature>
<keyword evidence="4 6" id="KW-1133">Transmembrane helix</keyword>
<protein>
    <submittedName>
        <fullName evidence="7">Uncharacterized LOC114646132</fullName>
    </submittedName>
</protein>
<evidence type="ECO:0000256" key="3">
    <source>
        <dbReference type="ARBA" id="ARBA00022692"/>
    </source>
</evidence>
<evidence type="ECO:0000256" key="5">
    <source>
        <dbReference type="ARBA" id="ARBA00023136"/>
    </source>
</evidence>
<keyword evidence="5 6" id="KW-0472">Membrane</keyword>
<evidence type="ECO:0000256" key="4">
    <source>
        <dbReference type="ARBA" id="ARBA00022989"/>
    </source>
</evidence>
<dbReference type="GO" id="GO:0016020">
    <property type="term" value="C:membrane"/>
    <property type="evidence" value="ECO:0007669"/>
    <property type="project" value="UniProtKB-SubCell"/>
</dbReference>
<feature type="transmembrane region" description="Helical" evidence="6">
    <location>
        <begin position="88"/>
        <end position="104"/>
    </location>
</feature>
<gene>
    <name evidence="7" type="primary">LOC114646132</name>
</gene>
<reference evidence="7" key="1">
    <citation type="submission" date="2021-06" db="EMBL/GenBank/DDBJ databases">
        <authorList>
            <consortium name="Wellcome Sanger Institute Data Sharing"/>
        </authorList>
    </citation>
    <scope>NUCLEOTIDE SEQUENCE [LARGE SCALE GENOMIC DNA]</scope>
</reference>
<comment type="subcellular location">
    <subcellularLocation>
        <location evidence="1">Membrane</location>
        <topology evidence="1">Multi-pass membrane protein</topology>
    </subcellularLocation>
</comment>
<organism evidence="7 8">
    <name type="scientific">Erpetoichthys calabaricus</name>
    <name type="common">Rope fish</name>
    <name type="synonym">Calamoichthys calabaricus</name>
    <dbReference type="NCBI Taxonomy" id="27687"/>
    <lineage>
        <taxon>Eukaryota</taxon>
        <taxon>Metazoa</taxon>
        <taxon>Chordata</taxon>
        <taxon>Craniata</taxon>
        <taxon>Vertebrata</taxon>
        <taxon>Euteleostomi</taxon>
        <taxon>Actinopterygii</taxon>
        <taxon>Polypteriformes</taxon>
        <taxon>Polypteridae</taxon>
        <taxon>Erpetoichthys</taxon>
    </lineage>
</organism>
<dbReference type="InterPro" id="IPR007237">
    <property type="entry name" value="CD20-like"/>
</dbReference>
<dbReference type="Pfam" id="PF04103">
    <property type="entry name" value="CD20"/>
    <property type="match status" value="1"/>
</dbReference>
<accession>A0A8C4T0Q2</accession>
<evidence type="ECO:0000313" key="8">
    <source>
        <dbReference type="Proteomes" id="UP000694620"/>
    </source>
</evidence>
<evidence type="ECO:0000256" key="1">
    <source>
        <dbReference type="ARBA" id="ARBA00004141"/>
    </source>
</evidence>
<dbReference type="PANTHER" id="PTHR23320">
    <property type="entry name" value="MEMBRANE-SPANNING 4-DOMAINS SUBFAMILY A MS4A -RELATED"/>
    <property type="match status" value="1"/>
</dbReference>
<dbReference type="PANTHER" id="PTHR23320:SF125">
    <property type="entry name" value="TRANSMEMBRANE PROTEIN 176L.1-RELATED"/>
    <property type="match status" value="1"/>
</dbReference>
<dbReference type="AlphaFoldDB" id="A0A8C4T0Q2"/>
<evidence type="ECO:0000256" key="2">
    <source>
        <dbReference type="ARBA" id="ARBA00009565"/>
    </source>
</evidence>
<comment type="similarity">
    <text evidence="2">Belongs to the MS4A family.</text>
</comment>
<feature type="transmembrane region" description="Helical" evidence="6">
    <location>
        <begin position="55"/>
        <end position="76"/>
    </location>
</feature>
<evidence type="ECO:0000256" key="6">
    <source>
        <dbReference type="SAM" id="Phobius"/>
    </source>
</evidence>
<dbReference type="InterPro" id="IPR030417">
    <property type="entry name" value="MS4A"/>
</dbReference>
<dbReference type="Proteomes" id="UP000694620">
    <property type="component" value="Chromosome 2"/>
</dbReference>